<reference evidence="1" key="1">
    <citation type="submission" date="2013-12" db="EMBL/GenBank/DDBJ databases">
        <title>The Genome Sequence of Aphanomyces astaci APO3.</title>
        <authorList>
            <consortium name="The Broad Institute Genomics Platform"/>
            <person name="Russ C."/>
            <person name="Tyler B."/>
            <person name="van West P."/>
            <person name="Dieguez-Uribeondo J."/>
            <person name="Young S.K."/>
            <person name="Zeng Q."/>
            <person name="Gargeya S."/>
            <person name="Fitzgerald M."/>
            <person name="Abouelleil A."/>
            <person name="Alvarado L."/>
            <person name="Chapman S.B."/>
            <person name="Gainer-Dewar J."/>
            <person name="Goldberg J."/>
            <person name="Griggs A."/>
            <person name="Gujja S."/>
            <person name="Hansen M."/>
            <person name="Howarth C."/>
            <person name="Imamovic A."/>
            <person name="Ireland A."/>
            <person name="Larimer J."/>
            <person name="McCowan C."/>
            <person name="Murphy C."/>
            <person name="Pearson M."/>
            <person name="Poon T.W."/>
            <person name="Priest M."/>
            <person name="Roberts A."/>
            <person name="Saif S."/>
            <person name="Shea T."/>
            <person name="Sykes S."/>
            <person name="Wortman J."/>
            <person name="Nusbaum C."/>
            <person name="Birren B."/>
        </authorList>
    </citation>
    <scope>NUCLEOTIDE SEQUENCE [LARGE SCALE GENOMIC DNA]</scope>
    <source>
        <strain evidence="1">APO3</strain>
    </source>
</reference>
<dbReference type="AlphaFoldDB" id="W4H6H9"/>
<dbReference type="OrthoDB" id="71676at2759"/>
<organism evidence="1">
    <name type="scientific">Aphanomyces astaci</name>
    <name type="common">Crayfish plague agent</name>
    <dbReference type="NCBI Taxonomy" id="112090"/>
    <lineage>
        <taxon>Eukaryota</taxon>
        <taxon>Sar</taxon>
        <taxon>Stramenopiles</taxon>
        <taxon>Oomycota</taxon>
        <taxon>Saprolegniomycetes</taxon>
        <taxon>Saprolegniales</taxon>
        <taxon>Verrucalvaceae</taxon>
        <taxon>Aphanomyces</taxon>
    </lineage>
</organism>
<accession>W4H6H9</accession>
<evidence type="ECO:0000313" key="1">
    <source>
        <dbReference type="EMBL" id="ETV86723.1"/>
    </source>
</evidence>
<dbReference type="RefSeq" id="XP_009823522.1">
    <property type="nucleotide sequence ID" value="XM_009825220.1"/>
</dbReference>
<dbReference type="EMBL" id="KI913116">
    <property type="protein sequence ID" value="ETV86723.1"/>
    <property type="molecule type" value="Genomic_DNA"/>
</dbReference>
<protein>
    <submittedName>
        <fullName evidence="1">Uncharacterized protein</fullName>
    </submittedName>
</protein>
<proteinExistence type="predicted"/>
<dbReference type="GeneID" id="20803817"/>
<dbReference type="VEuPathDB" id="FungiDB:H257_01821"/>
<sequence length="362" mass="41164">MADKNVLEERTREGPPRTFHTSTWIPYKDNVSHLGYVVHAVDQEIYTNPHLFNDPVPLLESGYRLFRSPVRQQYRTNRSKSLPAIKSSILHHTFGRVNIHLQLEGNFHPQRGDGLQCDNAATNLDTSRQIRRSPGQSRGKFNVPPDGSRQLVQAVSYLTTDKLSCPETYRTQARLHHGYMSELFKSHELSYWMDMHLLQANSYSQAIQPQSPLNEFVPTTYFNQIVHSSNYNKAVNWQLSTTPSRGFHGGHSKSVKVLERTSSQPKTFAEAVSADRSPSKPEDISAHLMQYCFAHRAALIKCALGTEGVVHRKGAQETIARSNEKCETKSTRLNQIQRVMTVHCHSTILSCISATTRPRRWT</sequence>
<name>W4H6H9_APHAT</name>
<gene>
    <name evidence="1" type="ORF">H257_01821</name>
</gene>